<evidence type="ECO:0000313" key="3">
    <source>
        <dbReference type="Proteomes" id="UP000198372"/>
    </source>
</evidence>
<gene>
    <name evidence="2" type="ORF">BQ2448_6647</name>
</gene>
<protein>
    <submittedName>
        <fullName evidence="2">BQ2448_6647 protein</fullName>
    </submittedName>
</protein>
<dbReference type="Gene3D" id="3.30.710.10">
    <property type="entry name" value="Potassium Channel Kv1.1, Chain A"/>
    <property type="match status" value="1"/>
</dbReference>
<evidence type="ECO:0000313" key="2">
    <source>
        <dbReference type="EMBL" id="SCV74215.1"/>
    </source>
</evidence>
<organism evidence="2 3">
    <name type="scientific">Microbotryum intermedium</name>
    <dbReference type="NCBI Taxonomy" id="269621"/>
    <lineage>
        <taxon>Eukaryota</taxon>
        <taxon>Fungi</taxon>
        <taxon>Dikarya</taxon>
        <taxon>Basidiomycota</taxon>
        <taxon>Pucciniomycotina</taxon>
        <taxon>Microbotryomycetes</taxon>
        <taxon>Microbotryales</taxon>
        <taxon>Microbotryaceae</taxon>
        <taxon>Microbotryum</taxon>
    </lineage>
</organism>
<dbReference type="PROSITE" id="PS50097">
    <property type="entry name" value="BTB"/>
    <property type="match status" value="1"/>
</dbReference>
<accession>A0A238FM26</accession>
<name>A0A238FM26_9BASI</name>
<dbReference type="SUPFAM" id="SSF54695">
    <property type="entry name" value="POZ domain"/>
    <property type="match status" value="1"/>
</dbReference>
<proteinExistence type="predicted"/>
<evidence type="ECO:0000259" key="1">
    <source>
        <dbReference type="PROSITE" id="PS50097"/>
    </source>
</evidence>
<dbReference type="InterPro" id="IPR011333">
    <property type="entry name" value="SKP1/BTB/POZ_sf"/>
</dbReference>
<dbReference type="OrthoDB" id="2523671at2759"/>
<dbReference type="Pfam" id="PF00651">
    <property type="entry name" value="BTB"/>
    <property type="match status" value="1"/>
</dbReference>
<dbReference type="PANTHER" id="PTHR24413">
    <property type="entry name" value="SPECKLE-TYPE POZ PROTEIN"/>
    <property type="match status" value="1"/>
</dbReference>
<dbReference type="SMART" id="SM00225">
    <property type="entry name" value="BTB"/>
    <property type="match status" value="1"/>
</dbReference>
<dbReference type="AlphaFoldDB" id="A0A238FM26"/>
<dbReference type="InterPro" id="IPR000210">
    <property type="entry name" value="BTB/POZ_dom"/>
</dbReference>
<dbReference type="EMBL" id="FMSP01000020">
    <property type="protein sequence ID" value="SCV74215.1"/>
    <property type="molecule type" value="Genomic_DNA"/>
</dbReference>
<sequence>MSQQAIKQAGEVSAANLQKLRSKVTAAEQARAEAEAIAAASESRRRSEAAEYCSGLSRISETFRSLRSSSHPFDVCFKFEAEGVDIWESSSFLSSKSGYFKDLFESGFAETTKEAREVDRCNQPTHLVRISDESSQAFQAIFTWLRTGQMQFDWLGTASTLTAHDSQNGATSAASIYLLAHYLQLSQLVEITLDRVDNYLTPRNVFVELARDWRGKPTEMKDKLLAYAVANWNEVKKSDNLAPMLTEVAENPERGAAFLELMRLVIGL</sequence>
<reference evidence="3" key="1">
    <citation type="submission" date="2016-09" db="EMBL/GenBank/DDBJ databases">
        <authorList>
            <person name="Jeantristanb JTB J.-T."/>
            <person name="Ricardo R."/>
        </authorList>
    </citation>
    <scope>NUCLEOTIDE SEQUENCE [LARGE SCALE GENOMIC DNA]</scope>
</reference>
<feature type="domain" description="BTB" evidence="1">
    <location>
        <begin position="73"/>
        <end position="154"/>
    </location>
</feature>
<dbReference type="Proteomes" id="UP000198372">
    <property type="component" value="Unassembled WGS sequence"/>
</dbReference>
<dbReference type="STRING" id="269621.A0A238FM26"/>
<keyword evidence="3" id="KW-1185">Reference proteome</keyword>